<sequence>MSGVTDESKTFKKATQEVNRPATTDHNINDEYMRDAPNNLANAGNVPTTDRSTRGAKEGAYDVTPDPEGVLGDPGKGRPKKDELMREAIQDGESSTSV</sequence>
<proteinExistence type="predicted"/>
<dbReference type="Proteomes" id="UP000305948">
    <property type="component" value="Unassembled WGS sequence"/>
</dbReference>
<evidence type="ECO:0000313" key="2">
    <source>
        <dbReference type="EMBL" id="TFK52449.1"/>
    </source>
</evidence>
<gene>
    <name evidence="2" type="ORF">OE88DRAFT_1734437</name>
</gene>
<reference evidence="2 3" key="1">
    <citation type="journal article" date="2019" name="Nat. Ecol. Evol.">
        <title>Megaphylogeny resolves global patterns of mushroom evolution.</title>
        <authorList>
            <person name="Varga T."/>
            <person name="Krizsan K."/>
            <person name="Foldi C."/>
            <person name="Dima B."/>
            <person name="Sanchez-Garcia M."/>
            <person name="Sanchez-Ramirez S."/>
            <person name="Szollosi G.J."/>
            <person name="Szarkandi J.G."/>
            <person name="Papp V."/>
            <person name="Albert L."/>
            <person name="Andreopoulos W."/>
            <person name="Angelini C."/>
            <person name="Antonin V."/>
            <person name="Barry K.W."/>
            <person name="Bougher N.L."/>
            <person name="Buchanan P."/>
            <person name="Buyck B."/>
            <person name="Bense V."/>
            <person name="Catcheside P."/>
            <person name="Chovatia M."/>
            <person name="Cooper J."/>
            <person name="Damon W."/>
            <person name="Desjardin D."/>
            <person name="Finy P."/>
            <person name="Geml J."/>
            <person name="Haridas S."/>
            <person name="Hughes K."/>
            <person name="Justo A."/>
            <person name="Karasinski D."/>
            <person name="Kautmanova I."/>
            <person name="Kiss B."/>
            <person name="Kocsube S."/>
            <person name="Kotiranta H."/>
            <person name="LaButti K.M."/>
            <person name="Lechner B.E."/>
            <person name="Liimatainen K."/>
            <person name="Lipzen A."/>
            <person name="Lukacs Z."/>
            <person name="Mihaltcheva S."/>
            <person name="Morgado L.N."/>
            <person name="Niskanen T."/>
            <person name="Noordeloos M.E."/>
            <person name="Ohm R.A."/>
            <person name="Ortiz-Santana B."/>
            <person name="Ovrebo C."/>
            <person name="Racz N."/>
            <person name="Riley R."/>
            <person name="Savchenko A."/>
            <person name="Shiryaev A."/>
            <person name="Soop K."/>
            <person name="Spirin V."/>
            <person name="Szebenyi C."/>
            <person name="Tomsovsky M."/>
            <person name="Tulloss R.E."/>
            <person name="Uehling J."/>
            <person name="Grigoriev I.V."/>
            <person name="Vagvolgyi C."/>
            <person name="Papp T."/>
            <person name="Martin F.M."/>
            <person name="Miettinen O."/>
            <person name="Hibbett D.S."/>
            <person name="Nagy L.G."/>
        </authorList>
    </citation>
    <scope>NUCLEOTIDE SEQUENCE [LARGE SCALE GENOMIC DNA]</scope>
    <source>
        <strain evidence="2 3">OMC1185</strain>
    </source>
</reference>
<dbReference type="AlphaFoldDB" id="A0A5C3N3W8"/>
<evidence type="ECO:0000256" key="1">
    <source>
        <dbReference type="SAM" id="MobiDB-lite"/>
    </source>
</evidence>
<protein>
    <submittedName>
        <fullName evidence="2">Uncharacterized protein</fullName>
    </submittedName>
</protein>
<feature type="compositionally biased region" description="Basic and acidic residues" evidence="1">
    <location>
        <begin position="1"/>
        <end position="10"/>
    </location>
</feature>
<organism evidence="2 3">
    <name type="scientific">Heliocybe sulcata</name>
    <dbReference type="NCBI Taxonomy" id="5364"/>
    <lineage>
        <taxon>Eukaryota</taxon>
        <taxon>Fungi</taxon>
        <taxon>Dikarya</taxon>
        <taxon>Basidiomycota</taxon>
        <taxon>Agaricomycotina</taxon>
        <taxon>Agaricomycetes</taxon>
        <taxon>Gloeophyllales</taxon>
        <taxon>Gloeophyllaceae</taxon>
        <taxon>Heliocybe</taxon>
    </lineage>
</organism>
<dbReference type="EMBL" id="ML213509">
    <property type="protein sequence ID" value="TFK52449.1"/>
    <property type="molecule type" value="Genomic_DNA"/>
</dbReference>
<feature type="compositionally biased region" description="Basic and acidic residues" evidence="1">
    <location>
        <begin position="80"/>
        <end position="89"/>
    </location>
</feature>
<accession>A0A5C3N3W8</accession>
<evidence type="ECO:0000313" key="3">
    <source>
        <dbReference type="Proteomes" id="UP000305948"/>
    </source>
</evidence>
<feature type="compositionally biased region" description="Polar residues" evidence="1">
    <location>
        <begin position="39"/>
        <end position="50"/>
    </location>
</feature>
<dbReference type="OrthoDB" id="3224585at2759"/>
<feature type="region of interest" description="Disordered" evidence="1">
    <location>
        <begin position="1"/>
        <end position="98"/>
    </location>
</feature>
<keyword evidence="3" id="KW-1185">Reference proteome</keyword>
<feature type="compositionally biased region" description="Basic and acidic residues" evidence="1">
    <location>
        <begin position="51"/>
        <end position="60"/>
    </location>
</feature>
<name>A0A5C3N3W8_9AGAM</name>
<feature type="compositionally biased region" description="Polar residues" evidence="1">
    <location>
        <begin position="16"/>
        <end position="26"/>
    </location>
</feature>